<keyword evidence="2" id="KW-1185">Reference proteome</keyword>
<gene>
    <name evidence="1" type="ORF">B0H16DRAFT_1334678</name>
</gene>
<reference evidence="1" key="1">
    <citation type="submission" date="2023-03" db="EMBL/GenBank/DDBJ databases">
        <title>Massive genome expansion in bonnet fungi (Mycena s.s.) driven by repeated elements and novel gene families across ecological guilds.</title>
        <authorList>
            <consortium name="Lawrence Berkeley National Laboratory"/>
            <person name="Harder C.B."/>
            <person name="Miyauchi S."/>
            <person name="Viragh M."/>
            <person name="Kuo A."/>
            <person name="Thoen E."/>
            <person name="Andreopoulos B."/>
            <person name="Lu D."/>
            <person name="Skrede I."/>
            <person name="Drula E."/>
            <person name="Henrissat B."/>
            <person name="Morin E."/>
            <person name="Kohler A."/>
            <person name="Barry K."/>
            <person name="LaButti K."/>
            <person name="Morin E."/>
            <person name="Salamov A."/>
            <person name="Lipzen A."/>
            <person name="Mereny Z."/>
            <person name="Hegedus B."/>
            <person name="Baldrian P."/>
            <person name="Stursova M."/>
            <person name="Weitz H."/>
            <person name="Taylor A."/>
            <person name="Grigoriev I.V."/>
            <person name="Nagy L.G."/>
            <person name="Martin F."/>
            <person name="Kauserud H."/>
        </authorList>
    </citation>
    <scope>NUCLEOTIDE SEQUENCE</scope>
    <source>
        <strain evidence="1">CBHHK182m</strain>
    </source>
</reference>
<organism evidence="1 2">
    <name type="scientific">Mycena metata</name>
    <dbReference type="NCBI Taxonomy" id="1033252"/>
    <lineage>
        <taxon>Eukaryota</taxon>
        <taxon>Fungi</taxon>
        <taxon>Dikarya</taxon>
        <taxon>Basidiomycota</taxon>
        <taxon>Agaricomycotina</taxon>
        <taxon>Agaricomycetes</taxon>
        <taxon>Agaricomycetidae</taxon>
        <taxon>Agaricales</taxon>
        <taxon>Marasmiineae</taxon>
        <taxon>Mycenaceae</taxon>
        <taxon>Mycena</taxon>
    </lineage>
</organism>
<proteinExistence type="predicted"/>
<protein>
    <submittedName>
        <fullName evidence="1">Uncharacterized protein</fullName>
    </submittedName>
</protein>
<dbReference type="EMBL" id="JARKIB010000219">
    <property type="protein sequence ID" value="KAJ7722534.1"/>
    <property type="molecule type" value="Genomic_DNA"/>
</dbReference>
<evidence type="ECO:0000313" key="2">
    <source>
        <dbReference type="Proteomes" id="UP001215598"/>
    </source>
</evidence>
<comment type="caution">
    <text evidence="1">The sequence shown here is derived from an EMBL/GenBank/DDBJ whole genome shotgun (WGS) entry which is preliminary data.</text>
</comment>
<evidence type="ECO:0000313" key="1">
    <source>
        <dbReference type="EMBL" id="KAJ7722534.1"/>
    </source>
</evidence>
<dbReference type="AlphaFoldDB" id="A0AAD7MLD4"/>
<accession>A0AAD7MLD4</accession>
<dbReference type="Proteomes" id="UP001215598">
    <property type="component" value="Unassembled WGS sequence"/>
</dbReference>
<feature type="non-terminal residue" evidence="1">
    <location>
        <position position="1"/>
    </location>
</feature>
<sequence length="498" mass="54673">GQYTTVARELARALTYAGCAAGKIEYAVKACAKAFGIKIRRRFMSARTVARAIDEGGKYGILQVGQEIMNAPGFIESSDGTTLHGVPINSRHITLLAPSYAPGIDDTDQSTWTHKTRFLEVAPELDHTAETQFEGTKALATEIADTFSRSPLAAQQQRVMDKNDYWRKKMGENKDHAADGKKEFRISAAHKRDIVVGDLGRDAMADADVDTAHILLTILSISDEDLQTAGKISESELAALSSEARSELVEQVLEQKLGEEKFETMTEDEQSNLCTHFFGGCCAHKDLNVLEYGYKSIQRTYSTHDLPPPVLLANKANSATIAATDDPDSMARKTAIESSSAGAIKLLQLIGALLRHKDRQRGYQDRTTMFMREKKLELYNLEQPTKFPDVSNTCYGCYSYAAAEVVTFHGLIAILVQGICDGKTKSGQENHVEHNVLKGLNCPVTMTELVALALYGASVSWPYMATVRGTKANPINLLDLTDIHRKLPSFCAHLSAHP</sequence>
<name>A0AAD7MLD4_9AGAR</name>